<proteinExistence type="predicted"/>
<reference evidence="1" key="1">
    <citation type="submission" date="2021-02" db="EMBL/GenBank/DDBJ databases">
        <authorList>
            <person name="Nowell W R."/>
        </authorList>
    </citation>
    <scope>NUCLEOTIDE SEQUENCE</scope>
</reference>
<dbReference type="EMBL" id="CAJOAX010003156">
    <property type="protein sequence ID" value="CAF3839105.1"/>
    <property type="molecule type" value="Genomic_DNA"/>
</dbReference>
<sequence>MRYFIYYPPHQSIRLIDVNENVLVDDVLTLVKREFGLNTEDSGPSETSIVLN</sequence>
<evidence type="ECO:0000313" key="2">
    <source>
        <dbReference type="Proteomes" id="UP000663823"/>
    </source>
</evidence>
<name>A0A819DJJ2_9BILA</name>
<accession>A0A819DJJ2</accession>
<comment type="caution">
    <text evidence="1">The sequence shown here is derived from an EMBL/GenBank/DDBJ whole genome shotgun (WGS) entry which is preliminary data.</text>
</comment>
<evidence type="ECO:0000313" key="1">
    <source>
        <dbReference type="EMBL" id="CAF3839105.1"/>
    </source>
</evidence>
<gene>
    <name evidence="1" type="ORF">OTI717_LOCUS20471</name>
</gene>
<protein>
    <submittedName>
        <fullName evidence="1">Uncharacterized protein</fullName>
    </submittedName>
</protein>
<organism evidence="1 2">
    <name type="scientific">Rotaria sordida</name>
    <dbReference type="NCBI Taxonomy" id="392033"/>
    <lineage>
        <taxon>Eukaryota</taxon>
        <taxon>Metazoa</taxon>
        <taxon>Spiralia</taxon>
        <taxon>Gnathifera</taxon>
        <taxon>Rotifera</taxon>
        <taxon>Eurotatoria</taxon>
        <taxon>Bdelloidea</taxon>
        <taxon>Philodinida</taxon>
        <taxon>Philodinidae</taxon>
        <taxon>Rotaria</taxon>
    </lineage>
</organism>
<dbReference type="Proteomes" id="UP000663823">
    <property type="component" value="Unassembled WGS sequence"/>
</dbReference>
<dbReference type="AlphaFoldDB" id="A0A819DJJ2"/>
<feature type="non-terminal residue" evidence="1">
    <location>
        <position position="52"/>
    </location>
</feature>